<name>A0A161PG11_9BACI</name>
<dbReference type="InterPro" id="IPR006059">
    <property type="entry name" value="SBP"/>
</dbReference>
<dbReference type="OrthoDB" id="7918484at2"/>
<dbReference type="Proteomes" id="UP000075806">
    <property type="component" value="Unassembled WGS sequence"/>
</dbReference>
<evidence type="ECO:0000313" key="3">
    <source>
        <dbReference type="EMBL" id="KYG27622.1"/>
    </source>
</evidence>
<dbReference type="AlphaFoldDB" id="A0A161PG11"/>
<reference evidence="3" key="1">
    <citation type="submission" date="2016-02" db="EMBL/GenBank/DDBJ databases">
        <title>Genome sequence of Bacillus trypoxylicola KCTC 13244(T).</title>
        <authorList>
            <person name="Jeong H."/>
            <person name="Park S.-H."/>
            <person name="Choi S.-K."/>
        </authorList>
    </citation>
    <scope>NUCLEOTIDE SEQUENCE [LARGE SCALE GENOMIC DNA]</scope>
    <source>
        <strain evidence="3">KCTC 13244</strain>
    </source>
</reference>
<evidence type="ECO:0000256" key="1">
    <source>
        <dbReference type="SAM" id="MobiDB-lite"/>
    </source>
</evidence>
<dbReference type="Gene3D" id="3.40.190.10">
    <property type="entry name" value="Periplasmic binding protein-like II"/>
    <property type="match status" value="2"/>
</dbReference>
<sequence length="447" mass="49834">MKKWLLLLIALFMSIVMVACGDSDTGGEGVSDENETADSEGGTEDEAEGTEDKEDVTIRIAWWGSDPRHNYTTEVIEMYEELNPHVTIQPEYAAWDDYWQRLAPQAAANELPDIIQMDLSYISQYAENNQLADLTPFIGNQIDVTNIPDTVVSGGQVGDGIYGFNLGVNAVGFHYDPNLLESLGVDDLDPDWTWDDYQEVAQEVKDAGLWMDTGVQADVFFNYYLRTLGDSLYNEEGTGLGYDDDQKFIDFFGMTSSLVEKEIVPTPDYLAQLKGIEDDPAVVEEAIGIWQWSNQFVGFQQVADRPLKIHNMPGPNSEAGLFLKPSMFFSVSENSNVKEEAAKFIDFFVNNEEANDIILGERGVPGSSVIKDRLKPLLAEEQVQVFEYIEWAEENSTPMGNPDPVGASQIIDLLDDLAERMAYGQTVAEDAAVEFRQQAESILSQNQ</sequence>
<dbReference type="Pfam" id="PF01547">
    <property type="entry name" value="SBP_bac_1"/>
    <property type="match status" value="1"/>
</dbReference>
<dbReference type="EMBL" id="LTAO01000036">
    <property type="protein sequence ID" value="KYG27622.1"/>
    <property type="molecule type" value="Genomic_DNA"/>
</dbReference>
<proteinExistence type="predicted"/>
<feature type="chain" id="PRO_5038601314" evidence="2">
    <location>
        <begin position="20"/>
        <end position="447"/>
    </location>
</feature>
<protein>
    <submittedName>
        <fullName evidence="3">Sugar ABC transporter substrate-binding protein</fullName>
    </submittedName>
</protein>
<feature type="compositionally biased region" description="Acidic residues" evidence="1">
    <location>
        <begin position="30"/>
        <end position="53"/>
    </location>
</feature>
<evidence type="ECO:0000256" key="2">
    <source>
        <dbReference type="SAM" id="SignalP"/>
    </source>
</evidence>
<dbReference type="RefSeq" id="WP_061949753.1">
    <property type="nucleotide sequence ID" value="NZ_LTAO01000036.1"/>
</dbReference>
<keyword evidence="2" id="KW-0732">Signal</keyword>
<gene>
    <name evidence="3" type="ORF">AZF04_10540</name>
</gene>
<dbReference type="SUPFAM" id="SSF53850">
    <property type="entry name" value="Periplasmic binding protein-like II"/>
    <property type="match status" value="1"/>
</dbReference>
<dbReference type="InterPro" id="IPR050490">
    <property type="entry name" value="Bact_solute-bd_prot1"/>
</dbReference>
<comment type="caution">
    <text evidence="3">The sequence shown here is derived from an EMBL/GenBank/DDBJ whole genome shotgun (WGS) entry which is preliminary data.</text>
</comment>
<accession>A0A161PG11</accession>
<keyword evidence="4" id="KW-1185">Reference proteome</keyword>
<dbReference type="PANTHER" id="PTHR43649:SF11">
    <property type="entry name" value="ABC TRANSPORTER SUBSTRATE-BINDING PROTEIN YESO-RELATED"/>
    <property type="match status" value="1"/>
</dbReference>
<dbReference type="PANTHER" id="PTHR43649">
    <property type="entry name" value="ARABINOSE-BINDING PROTEIN-RELATED"/>
    <property type="match status" value="1"/>
</dbReference>
<dbReference type="STRING" id="519424.AZF04_10540"/>
<organism evidence="3 4">
    <name type="scientific">Alkalihalobacillus trypoxylicola</name>
    <dbReference type="NCBI Taxonomy" id="519424"/>
    <lineage>
        <taxon>Bacteria</taxon>
        <taxon>Bacillati</taxon>
        <taxon>Bacillota</taxon>
        <taxon>Bacilli</taxon>
        <taxon>Bacillales</taxon>
        <taxon>Bacillaceae</taxon>
        <taxon>Alkalihalobacillus</taxon>
    </lineage>
</organism>
<feature type="signal peptide" evidence="2">
    <location>
        <begin position="1"/>
        <end position="19"/>
    </location>
</feature>
<evidence type="ECO:0000313" key="4">
    <source>
        <dbReference type="Proteomes" id="UP000075806"/>
    </source>
</evidence>
<dbReference type="PROSITE" id="PS51257">
    <property type="entry name" value="PROKAR_LIPOPROTEIN"/>
    <property type="match status" value="1"/>
</dbReference>
<feature type="region of interest" description="Disordered" evidence="1">
    <location>
        <begin position="24"/>
        <end position="53"/>
    </location>
</feature>